<feature type="active site" evidence="2">
    <location>
        <position position="141"/>
    </location>
</feature>
<keyword evidence="2" id="KW-0408">Iron</keyword>
<comment type="function">
    <text evidence="2">Removes the formyl group from the N-terminal Met of newly synthesized proteins. Requires at least a dipeptide for an efficient rate of reaction. N-terminal L-methionine is a prerequisite for activity but the enzyme has broad specificity at other positions.</text>
</comment>
<protein>
    <recommendedName>
        <fullName evidence="2">Peptide deformylase</fullName>
        <shortName evidence="2">PDF</shortName>
        <ecNumber evidence="2">3.5.1.88</ecNumber>
    </recommendedName>
    <alternativeName>
        <fullName evidence="2">Polypeptide deformylase</fullName>
    </alternativeName>
</protein>
<dbReference type="AlphaFoldDB" id="A0A7S7M7C0"/>
<comment type="similarity">
    <text evidence="1 2">Belongs to the polypeptide deformylase family.</text>
</comment>
<accession>A0A7S7M7C0</accession>
<evidence type="ECO:0000313" key="3">
    <source>
        <dbReference type="EMBL" id="QOY60044.1"/>
    </source>
</evidence>
<dbReference type="Proteomes" id="UP000593735">
    <property type="component" value="Chromosome"/>
</dbReference>
<dbReference type="RefSeq" id="WP_194370094.1">
    <property type="nucleotide sequence ID" value="NZ_CP063767.1"/>
</dbReference>
<dbReference type="Gene3D" id="3.90.45.10">
    <property type="entry name" value="Peptide deformylase"/>
    <property type="match status" value="1"/>
</dbReference>
<feature type="binding site" evidence="2">
    <location>
        <position position="97"/>
    </location>
    <ligand>
        <name>Fe cation</name>
        <dbReference type="ChEBI" id="CHEBI:24875"/>
    </ligand>
</feature>
<dbReference type="EMBL" id="CP063767">
    <property type="protein sequence ID" value="QOY60044.1"/>
    <property type="molecule type" value="Genomic_DNA"/>
</dbReference>
<evidence type="ECO:0000256" key="1">
    <source>
        <dbReference type="ARBA" id="ARBA00010759"/>
    </source>
</evidence>
<name>A0A7S7M7C0_9ACTN</name>
<dbReference type="GO" id="GO:0046872">
    <property type="term" value="F:metal ion binding"/>
    <property type="evidence" value="ECO:0007669"/>
    <property type="project" value="UniProtKB-KW"/>
</dbReference>
<evidence type="ECO:0000313" key="4">
    <source>
        <dbReference type="Proteomes" id="UP000593735"/>
    </source>
</evidence>
<reference evidence="3 4" key="1">
    <citation type="submission" date="2020-10" db="EMBL/GenBank/DDBJ databases">
        <title>Olsenella immobilis sp.nov., isolated from the mud in a fermentation cellar used for the production of Chinese strong-flavoured liquor.</title>
        <authorList>
            <person name="Lu L."/>
        </authorList>
    </citation>
    <scope>NUCLEOTIDE SEQUENCE [LARGE SCALE GENOMIC DNA]</scope>
    <source>
        <strain evidence="3 4">LZLJ-2</strain>
    </source>
</reference>
<dbReference type="EC" id="3.5.1.88" evidence="2"/>
<dbReference type="InterPro" id="IPR023635">
    <property type="entry name" value="Peptide_deformylase"/>
</dbReference>
<keyword evidence="2" id="KW-0648">Protein biosynthesis</keyword>
<dbReference type="PIRSF" id="PIRSF004749">
    <property type="entry name" value="Pep_def"/>
    <property type="match status" value="1"/>
</dbReference>
<sequence>MDDSRDVVLSPDPRLFTQCAPIEKIDDGVRDLADHMLRVMYASDGCGLAGPQIGAMSQIVVIDVDYVGRGSKKNPYVLINPQIVTADGPERETMEGCLSFPGISVPVSRPSHVVVRAKNLDGDLMQYEAEGNLLAVCLQHEIDHVHGKTMVDHLSPLKRAEAMRACEEAIEAGARPGETAVEE</sequence>
<proteinExistence type="inferred from homology"/>
<dbReference type="GO" id="GO:0042586">
    <property type="term" value="F:peptide deformylase activity"/>
    <property type="evidence" value="ECO:0007669"/>
    <property type="project" value="UniProtKB-UniRule"/>
</dbReference>
<dbReference type="InterPro" id="IPR036821">
    <property type="entry name" value="Peptide_deformylase_sf"/>
</dbReference>
<dbReference type="SUPFAM" id="SSF56420">
    <property type="entry name" value="Peptide deformylase"/>
    <property type="match status" value="1"/>
</dbReference>
<dbReference type="PANTHER" id="PTHR10458">
    <property type="entry name" value="PEPTIDE DEFORMYLASE"/>
    <property type="match status" value="1"/>
</dbReference>
<comment type="cofactor">
    <cofactor evidence="2">
        <name>Fe(2+)</name>
        <dbReference type="ChEBI" id="CHEBI:29033"/>
    </cofactor>
    <text evidence="2">Binds 1 Fe(2+) ion.</text>
</comment>
<dbReference type="CDD" id="cd00487">
    <property type="entry name" value="Pep_deformylase"/>
    <property type="match status" value="1"/>
</dbReference>
<keyword evidence="2 3" id="KW-0378">Hydrolase</keyword>
<dbReference type="KEGG" id="tio:INP52_06370"/>
<dbReference type="PANTHER" id="PTHR10458:SF22">
    <property type="entry name" value="PEPTIDE DEFORMYLASE"/>
    <property type="match status" value="1"/>
</dbReference>
<feature type="binding site" evidence="2">
    <location>
        <position position="140"/>
    </location>
    <ligand>
        <name>Fe cation</name>
        <dbReference type="ChEBI" id="CHEBI:24875"/>
    </ligand>
</feature>
<dbReference type="NCBIfam" id="TIGR00079">
    <property type="entry name" value="pept_deformyl"/>
    <property type="match status" value="1"/>
</dbReference>
<comment type="catalytic activity">
    <reaction evidence="2">
        <text>N-terminal N-formyl-L-methionyl-[peptide] + H2O = N-terminal L-methionyl-[peptide] + formate</text>
        <dbReference type="Rhea" id="RHEA:24420"/>
        <dbReference type="Rhea" id="RHEA-COMP:10639"/>
        <dbReference type="Rhea" id="RHEA-COMP:10640"/>
        <dbReference type="ChEBI" id="CHEBI:15377"/>
        <dbReference type="ChEBI" id="CHEBI:15740"/>
        <dbReference type="ChEBI" id="CHEBI:49298"/>
        <dbReference type="ChEBI" id="CHEBI:64731"/>
        <dbReference type="EC" id="3.5.1.88"/>
    </reaction>
</comment>
<gene>
    <name evidence="2 3" type="primary">def</name>
    <name evidence="3" type="ORF">INP52_06370</name>
</gene>
<dbReference type="Pfam" id="PF01327">
    <property type="entry name" value="Pep_deformylase"/>
    <property type="match status" value="1"/>
</dbReference>
<dbReference type="GO" id="GO:0006412">
    <property type="term" value="P:translation"/>
    <property type="evidence" value="ECO:0007669"/>
    <property type="project" value="UniProtKB-UniRule"/>
</dbReference>
<feature type="binding site" evidence="2">
    <location>
        <position position="144"/>
    </location>
    <ligand>
        <name>Fe cation</name>
        <dbReference type="ChEBI" id="CHEBI:24875"/>
    </ligand>
</feature>
<keyword evidence="4" id="KW-1185">Reference proteome</keyword>
<evidence type="ECO:0000256" key="2">
    <source>
        <dbReference type="HAMAP-Rule" id="MF_00163"/>
    </source>
</evidence>
<dbReference type="HAMAP" id="MF_00163">
    <property type="entry name" value="Pep_deformylase"/>
    <property type="match status" value="1"/>
</dbReference>
<keyword evidence="2" id="KW-0479">Metal-binding</keyword>
<dbReference type="PRINTS" id="PR01576">
    <property type="entry name" value="PDEFORMYLASE"/>
</dbReference>
<dbReference type="NCBIfam" id="NF001159">
    <property type="entry name" value="PRK00150.1-3"/>
    <property type="match status" value="1"/>
</dbReference>
<organism evidence="3 4">
    <name type="scientific">Thermophilibacter immobilis</name>
    <dbReference type="NCBI Taxonomy" id="2779519"/>
    <lineage>
        <taxon>Bacteria</taxon>
        <taxon>Bacillati</taxon>
        <taxon>Actinomycetota</taxon>
        <taxon>Coriobacteriia</taxon>
        <taxon>Coriobacteriales</taxon>
        <taxon>Atopobiaceae</taxon>
        <taxon>Thermophilibacter</taxon>
    </lineage>
</organism>